<dbReference type="eggNOG" id="arCOG11133">
    <property type="taxonomic scope" value="Archaea"/>
</dbReference>
<dbReference type="STRING" id="1230460.C495_11459"/>
<gene>
    <name evidence="1" type="ORF">C495_11459</name>
</gene>
<organism evidence="1 2">
    <name type="scientific">Natronorubrum sulfidifaciens JCM 14089</name>
    <dbReference type="NCBI Taxonomy" id="1230460"/>
    <lineage>
        <taxon>Archaea</taxon>
        <taxon>Methanobacteriati</taxon>
        <taxon>Methanobacteriota</taxon>
        <taxon>Stenosarchaea group</taxon>
        <taxon>Halobacteria</taxon>
        <taxon>Halobacteriales</taxon>
        <taxon>Natrialbaceae</taxon>
        <taxon>Natronorubrum</taxon>
    </lineage>
</organism>
<evidence type="ECO:0000313" key="1">
    <source>
        <dbReference type="EMBL" id="ELY44515.1"/>
    </source>
</evidence>
<dbReference type="Proteomes" id="UP000011661">
    <property type="component" value="Unassembled WGS sequence"/>
</dbReference>
<protein>
    <submittedName>
        <fullName evidence="1">Uncharacterized protein</fullName>
    </submittedName>
</protein>
<evidence type="ECO:0000313" key="2">
    <source>
        <dbReference type="Proteomes" id="UP000011661"/>
    </source>
</evidence>
<accession>L9W502</accession>
<keyword evidence="2" id="KW-1185">Reference proteome</keyword>
<name>L9W502_9EURY</name>
<dbReference type="EMBL" id="AOHX01000039">
    <property type="protein sequence ID" value="ELY44515.1"/>
    <property type="molecule type" value="Genomic_DNA"/>
</dbReference>
<dbReference type="OrthoDB" id="198044at2157"/>
<comment type="caution">
    <text evidence="1">The sequence shown here is derived from an EMBL/GenBank/DDBJ whole genome shotgun (WGS) entry which is preliminary data.</text>
</comment>
<sequence>MTHSEPSTRTVAVCRACDSVYVAEQQADGTIRPIGVSDDCTCGEGDFCRISMPDDAGPTVARSSN</sequence>
<reference evidence="1 2" key="1">
    <citation type="journal article" date="2014" name="PLoS Genet.">
        <title>Phylogenetically driven sequencing of extremely halophilic archaea reveals strategies for static and dynamic osmo-response.</title>
        <authorList>
            <person name="Becker E.A."/>
            <person name="Seitzer P.M."/>
            <person name="Tritt A."/>
            <person name="Larsen D."/>
            <person name="Krusor M."/>
            <person name="Yao A.I."/>
            <person name="Wu D."/>
            <person name="Madern D."/>
            <person name="Eisen J.A."/>
            <person name="Darling A.E."/>
            <person name="Facciotti M.T."/>
        </authorList>
    </citation>
    <scope>NUCLEOTIDE SEQUENCE [LARGE SCALE GENOMIC DNA]</scope>
    <source>
        <strain evidence="1 2">JCM 14089</strain>
    </source>
</reference>
<dbReference type="PATRIC" id="fig|1230460.4.peg.2326"/>
<proteinExistence type="predicted"/>
<dbReference type="RefSeq" id="WP_008163007.1">
    <property type="nucleotide sequence ID" value="NZ_AOHX01000039.1"/>
</dbReference>
<dbReference type="AlphaFoldDB" id="L9W502"/>